<dbReference type="Proteomes" id="UP000264541">
    <property type="component" value="Unassembled WGS sequence"/>
</dbReference>
<sequence>MFNDYEMQIIVQSKMQEFEGFIREQSFQNQSYKPIKNPIRNLIFKKETVQPDCCQAACCTA</sequence>
<dbReference type="RefSeq" id="WP_117327480.1">
    <property type="nucleotide sequence ID" value="NZ_QVTE01000043.1"/>
</dbReference>
<protein>
    <submittedName>
        <fullName evidence="1">Uncharacterized protein</fullName>
    </submittedName>
</protein>
<organism evidence="1 2">
    <name type="scientific">Peribacillus saganii</name>
    <dbReference type="NCBI Taxonomy" id="2303992"/>
    <lineage>
        <taxon>Bacteria</taxon>
        <taxon>Bacillati</taxon>
        <taxon>Bacillota</taxon>
        <taxon>Bacilli</taxon>
        <taxon>Bacillales</taxon>
        <taxon>Bacillaceae</taxon>
        <taxon>Peribacillus</taxon>
    </lineage>
</organism>
<accession>A0A372LL23</accession>
<comment type="caution">
    <text evidence="1">The sequence shown here is derived from an EMBL/GenBank/DDBJ whole genome shotgun (WGS) entry which is preliminary data.</text>
</comment>
<gene>
    <name evidence="1" type="ORF">D0469_14635</name>
</gene>
<proteinExistence type="predicted"/>
<dbReference type="AlphaFoldDB" id="A0A372LL23"/>
<evidence type="ECO:0000313" key="2">
    <source>
        <dbReference type="Proteomes" id="UP000264541"/>
    </source>
</evidence>
<evidence type="ECO:0000313" key="1">
    <source>
        <dbReference type="EMBL" id="RFU67485.1"/>
    </source>
</evidence>
<reference evidence="1 2" key="1">
    <citation type="submission" date="2018-08" db="EMBL/GenBank/DDBJ databases">
        <title>Bacillus chawlae sp. nov., Bacillus glennii sp. nov., and Bacillus saganii sp. nov. Isolated from the Vehicle Assembly Building at Kennedy Space Center where the Viking Spacecraft were Assembled.</title>
        <authorList>
            <person name="Seuylemezian A."/>
            <person name="Vaishampayan P."/>
        </authorList>
    </citation>
    <scope>NUCLEOTIDE SEQUENCE [LARGE SCALE GENOMIC DNA]</scope>
    <source>
        <strain evidence="1 2">V47-23a</strain>
    </source>
</reference>
<keyword evidence="2" id="KW-1185">Reference proteome</keyword>
<name>A0A372LL23_9BACI</name>
<dbReference type="EMBL" id="QVTE01000043">
    <property type="protein sequence ID" value="RFU67485.1"/>
    <property type="molecule type" value="Genomic_DNA"/>
</dbReference>